<dbReference type="Gene3D" id="2.20.200.10">
    <property type="entry name" value="Outer membrane efflux proteins (OEP)"/>
    <property type="match status" value="1"/>
</dbReference>
<name>A0ABT3PHZ4_9BACT</name>
<keyword evidence="2" id="KW-1134">Transmembrane beta strand</keyword>
<evidence type="ECO:0000313" key="5">
    <source>
        <dbReference type="Proteomes" id="UP001207918"/>
    </source>
</evidence>
<keyword evidence="2" id="KW-0812">Transmembrane</keyword>
<dbReference type="PANTHER" id="PTHR30203">
    <property type="entry name" value="OUTER MEMBRANE CATION EFFLUX PROTEIN"/>
    <property type="match status" value="1"/>
</dbReference>
<evidence type="ECO:0000313" key="4">
    <source>
        <dbReference type="EMBL" id="MCW9705547.1"/>
    </source>
</evidence>
<keyword evidence="3" id="KW-0175">Coiled coil</keyword>
<feature type="coiled-coil region" evidence="3">
    <location>
        <begin position="185"/>
        <end position="212"/>
    </location>
</feature>
<keyword evidence="2" id="KW-0472">Membrane</keyword>
<accession>A0ABT3PHZ4</accession>
<dbReference type="InterPro" id="IPR003423">
    <property type="entry name" value="OMP_efflux"/>
</dbReference>
<evidence type="ECO:0000256" key="1">
    <source>
        <dbReference type="ARBA" id="ARBA00007613"/>
    </source>
</evidence>
<gene>
    <name evidence="4" type="ORF">J6I44_01710</name>
</gene>
<comment type="caution">
    <text evidence="4">The sequence shown here is derived from an EMBL/GenBank/DDBJ whole genome shotgun (WGS) entry which is preliminary data.</text>
</comment>
<dbReference type="PANTHER" id="PTHR30203:SF25">
    <property type="entry name" value="OUTER MEMBRANE PROTEIN-RELATED"/>
    <property type="match status" value="1"/>
</dbReference>
<dbReference type="NCBIfam" id="TIGR01845">
    <property type="entry name" value="outer_NodT"/>
    <property type="match status" value="1"/>
</dbReference>
<protein>
    <submittedName>
        <fullName evidence="4">Efflux transporter outer membrane subunit</fullName>
    </submittedName>
</protein>
<dbReference type="Proteomes" id="UP001207918">
    <property type="component" value="Unassembled WGS sequence"/>
</dbReference>
<organism evidence="4 5">
    <name type="scientific">Fodinibius salsisoli</name>
    <dbReference type="NCBI Taxonomy" id="2820877"/>
    <lineage>
        <taxon>Bacteria</taxon>
        <taxon>Pseudomonadati</taxon>
        <taxon>Balneolota</taxon>
        <taxon>Balneolia</taxon>
        <taxon>Balneolales</taxon>
        <taxon>Balneolaceae</taxon>
        <taxon>Fodinibius</taxon>
    </lineage>
</organism>
<reference evidence="4 5" key="1">
    <citation type="submission" date="2021-03" db="EMBL/GenBank/DDBJ databases">
        <title>Aliifodinibius sp. nov., a new bacterium isolated from saline soil.</title>
        <authorList>
            <person name="Galisteo C."/>
            <person name="De La Haba R."/>
            <person name="Sanchez-Porro C."/>
            <person name="Ventosa A."/>
        </authorList>
    </citation>
    <scope>NUCLEOTIDE SEQUENCE [LARGE SCALE GENOMIC DNA]</scope>
    <source>
        <strain evidence="4 5">1BSP15-2V2</strain>
    </source>
</reference>
<keyword evidence="2" id="KW-0564">Palmitate</keyword>
<proteinExistence type="inferred from homology"/>
<keyword evidence="2" id="KW-0449">Lipoprotein</keyword>
<dbReference type="InterPro" id="IPR010131">
    <property type="entry name" value="MdtP/NodT-like"/>
</dbReference>
<dbReference type="Gene3D" id="1.20.1600.10">
    <property type="entry name" value="Outer membrane efflux proteins (OEP)"/>
    <property type="match status" value="1"/>
</dbReference>
<dbReference type="RefSeq" id="WP_265764211.1">
    <property type="nucleotide sequence ID" value="NZ_JAGGJA010000001.1"/>
</dbReference>
<comment type="similarity">
    <text evidence="1 2">Belongs to the outer membrane factor (OMF) (TC 1.B.17) family.</text>
</comment>
<dbReference type="PROSITE" id="PS51257">
    <property type="entry name" value="PROKAR_LIPOPROTEIN"/>
    <property type="match status" value="1"/>
</dbReference>
<dbReference type="SUPFAM" id="SSF56954">
    <property type="entry name" value="Outer membrane efflux proteins (OEP)"/>
    <property type="match status" value="1"/>
</dbReference>
<dbReference type="EMBL" id="JAGGJA010000001">
    <property type="protein sequence ID" value="MCW9705547.1"/>
    <property type="molecule type" value="Genomic_DNA"/>
</dbReference>
<dbReference type="Pfam" id="PF02321">
    <property type="entry name" value="OEP"/>
    <property type="match status" value="2"/>
</dbReference>
<evidence type="ECO:0000256" key="2">
    <source>
        <dbReference type="RuleBase" id="RU362097"/>
    </source>
</evidence>
<keyword evidence="5" id="KW-1185">Reference proteome</keyword>
<evidence type="ECO:0000256" key="3">
    <source>
        <dbReference type="SAM" id="Coils"/>
    </source>
</evidence>
<comment type="subcellular location">
    <subcellularLocation>
        <location evidence="2">Cell membrane</location>
        <topology evidence="2">Lipid-anchor</topology>
    </subcellularLocation>
</comment>
<sequence>MYRIKNSNIVLILTAAIFLASCSVRNYQEPSSSSMTDQQRYELEQSKRFEVAEPVEDWWSRFEDETLDSLVSQALNHNLNIAVAVANVRQTRAQLREKGFELFPIVQAEGGYSWQRQSEKSGVPIADRNIETYDVGLSASWELDLFGRVSQRKKAAKATYQASAAQLRGAYVSVASEVALNYMQLRGAQHRLDVAQQNVENQQETYELSKQLETNGSGSELDVSRSRAQLELTKSTIPPLKAQVQEVMNRLSVLTGQAPSTLHGWLEEEQPLPSIPLSVAVGKPEQMLRRRPDIREAERQLAASVARYNVQAADYFPRVSILGNLGFIATTFGDLFSGGALSAAVGPSISWSAFDLGRVDARVDAADAETEARLATYRQVILQALEEVSTAMSDFSREEERRRRLTTAARSSAKAAELARQRYEAGIDSFLDVLDAERQLLQAQDQLAISEIQVATDLIRIYRSLGGGWQVSNQQYADQQNVKKQ</sequence>